<evidence type="ECO:0000256" key="5">
    <source>
        <dbReference type="PROSITE-ProRule" id="PRU00181"/>
    </source>
</evidence>
<evidence type="ECO:0000256" key="1">
    <source>
        <dbReference type="ARBA" id="ARBA00007340"/>
    </source>
</evidence>
<dbReference type="CDD" id="cd05792">
    <property type="entry name" value="S1_eIF1AD_like"/>
    <property type="match status" value="1"/>
</dbReference>
<feature type="compositionally biased region" description="Basic and acidic residues" evidence="6">
    <location>
        <begin position="150"/>
        <end position="159"/>
    </location>
</feature>
<evidence type="ECO:0000256" key="6">
    <source>
        <dbReference type="SAM" id="MobiDB-lite"/>
    </source>
</evidence>
<evidence type="ECO:0000256" key="2">
    <source>
        <dbReference type="ARBA" id="ARBA00020989"/>
    </source>
</evidence>
<dbReference type="AlphaFoldDB" id="A0A7R9K5E9"/>
<dbReference type="SMART" id="SM00652">
    <property type="entry name" value="eIF1a"/>
    <property type="match status" value="1"/>
</dbReference>
<accession>A0A7R9K5E9</accession>
<comment type="similarity">
    <text evidence="1">Belongs to the EIF1AD family.</text>
</comment>
<gene>
    <name evidence="8" type="ORF">TGEB3V08_LOCUS8194</name>
</gene>
<dbReference type="PANTHER" id="PTHR21641:SF0">
    <property type="entry name" value="RNA-BINDING PROTEIN EIF1AD-RELATED"/>
    <property type="match status" value="1"/>
</dbReference>
<protein>
    <recommendedName>
        <fullName evidence="2">Probable RNA-binding protein EIF1AD</fullName>
    </recommendedName>
    <alternativeName>
        <fullName evidence="4">Eukaryotic translation initiation factor 1A domain-containing protein</fullName>
    </alternativeName>
</protein>
<feature type="region of interest" description="Disordered" evidence="6">
    <location>
        <begin position="150"/>
        <end position="191"/>
    </location>
</feature>
<dbReference type="GO" id="GO:0005634">
    <property type="term" value="C:nucleus"/>
    <property type="evidence" value="ECO:0007669"/>
    <property type="project" value="TreeGrafter"/>
</dbReference>
<evidence type="ECO:0000259" key="7">
    <source>
        <dbReference type="PROSITE" id="PS50832"/>
    </source>
</evidence>
<evidence type="ECO:0000313" key="8">
    <source>
        <dbReference type="EMBL" id="CAD7602074.1"/>
    </source>
</evidence>
<dbReference type="PROSITE" id="PS50832">
    <property type="entry name" value="S1_IF1_TYPE"/>
    <property type="match status" value="1"/>
</dbReference>
<dbReference type="InterPro" id="IPR012340">
    <property type="entry name" value="NA-bd_OB-fold"/>
</dbReference>
<evidence type="ECO:0000256" key="4">
    <source>
        <dbReference type="ARBA" id="ARBA00031998"/>
    </source>
</evidence>
<keyword evidence="5" id="KW-0648">Protein biosynthesis</keyword>
<dbReference type="EMBL" id="OE843034">
    <property type="protein sequence ID" value="CAD7602074.1"/>
    <property type="molecule type" value="Genomic_DNA"/>
</dbReference>
<dbReference type="SUPFAM" id="SSF50249">
    <property type="entry name" value="Nucleic acid-binding proteins"/>
    <property type="match status" value="1"/>
</dbReference>
<dbReference type="InterPro" id="IPR039294">
    <property type="entry name" value="EIF1AD"/>
</dbReference>
<keyword evidence="5" id="KW-0396">Initiation factor</keyword>
<dbReference type="InterPro" id="IPR006196">
    <property type="entry name" value="RNA-binding_domain_S1_IF1"/>
</dbReference>
<dbReference type="Gene3D" id="2.40.50.140">
    <property type="entry name" value="Nucleic acid-binding proteins"/>
    <property type="match status" value="1"/>
</dbReference>
<keyword evidence="3" id="KW-0694">RNA-binding</keyword>
<dbReference type="GO" id="GO:0003743">
    <property type="term" value="F:translation initiation factor activity"/>
    <property type="evidence" value="ECO:0007669"/>
    <property type="project" value="UniProtKB-UniRule"/>
</dbReference>
<dbReference type="Pfam" id="PF01176">
    <property type="entry name" value="eIF-1a"/>
    <property type="match status" value="1"/>
</dbReference>
<organism evidence="8">
    <name type="scientific">Timema genevievae</name>
    <name type="common">Walking stick</name>
    <dbReference type="NCBI Taxonomy" id="629358"/>
    <lineage>
        <taxon>Eukaryota</taxon>
        <taxon>Metazoa</taxon>
        <taxon>Ecdysozoa</taxon>
        <taxon>Arthropoda</taxon>
        <taxon>Hexapoda</taxon>
        <taxon>Insecta</taxon>
        <taxon>Pterygota</taxon>
        <taxon>Neoptera</taxon>
        <taxon>Polyneoptera</taxon>
        <taxon>Phasmatodea</taxon>
        <taxon>Timematodea</taxon>
        <taxon>Timematoidea</taxon>
        <taxon>Timematidae</taxon>
        <taxon>Timema</taxon>
    </lineage>
</organism>
<dbReference type="InterPro" id="IPR001253">
    <property type="entry name" value="TIF_eIF-1A"/>
</dbReference>
<feature type="domain" description="S1-like" evidence="7">
    <location>
        <begin position="59"/>
        <end position="132"/>
    </location>
</feature>
<evidence type="ECO:0000256" key="3">
    <source>
        <dbReference type="ARBA" id="ARBA00022884"/>
    </source>
</evidence>
<dbReference type="PANTHER" id="PTHR21641">
    <property type="entry name" value="TRANSLATION INITIATION FACTOR-RELATED"/>
    <property type="match status" value="1"/>
</dbReference>
<reference evidence="8" key="1">
    <citation type="submission" date="2020-11" db="EMBL/GenBank/DDBJ databases">
        <authorList>
            <person name="Tran Van P."/>
        </authorList>
    </citation>
    <scope>NUCLEOTIDE SEQUENCE</scope>
</reference>
<proteinExistence type="inferred from homology"/>
<sequence>MPPSNAVEALLTCHQAVSVEALLTCHQAVLLKRYSHATKQCLMSRATKRKHVIKEVWLDNLELPSKNQQVVRIVASRGNNLHEVEDANKAQFLVSMPTKFRKNVWIKRGDFVLVDPITEGDKVKGEIVSILTLEHVRFFKENKCWPKEFEENHHERPSDELFVNTNRPLPQDDTTSSSGEESDSSLGVEET</sequence>
<dbReference type="GO" id="GO:0003723">
    <property type="term" value="F:RNA binding"/>
    <property type="evidence" value="ECO:0007669"/>
    <property type="project" value="UniProtKB-KW"/>
</dbReference>
<name>A0A7R9K5E9_TIMGE</name>